<dbReference type="RefSeq" id="WP_189463542.1">
    <property type="nucleotide sequence ID" value="NZ_BMXN01000009.1"/>
</dbReference>
<protein>
    <recommendedName>
        <fullName evidence="3">Thiol-disulfide oxidoreductase DCC family protein</fullName>
    </recommendedName>
</protein>
<dbReference type="GO" id="GO:0015035">
    <property type="term" value="F:protein-disulfide reductase activity"/>
    <property type="evidence" value="ECO:0007669"/>
    <property type="project" value="InterPro"/>
</dbReference>
<keyword evidence="2" id="KW-1185">Reference proteome</keyword>
<evidence type="ECO:0000313" key="1">
    <source>
        <dbReference type="EMBL" id="GGW26992.1"/>
    </source>
</evidence>
<reference evidence="2" key="1">
    <citation type="journal article" date="2019" name="Int. J. Syst. Evol. Microbiol.">
        <title>The Global Catalogue of Microorganisms (GCM) 10K type strain sequencing project: providing services to taxonomists for standard genome sequencing and annotation.</title>
        <authorList>
            <consortium name="The Broad Institute Genomics Platform"/>
            <consortium name="The Broad Institute Genome Sequencing Center for Infectious Disease"/>
            <person name="Wu L."/>
            <person name="Ma J."/>
        </authorList>
    </citation>
    <scope>NUCLEOTIDE SEQUENCE [LARGE SCALE GENOMIC DNA]</scope>
    <source>
        <strain evidence="2">KCTC 22154</strain>
    </source>
</reference>
<dbReference type="Proteomes" id="UP000623776">
    <property type="component" value="Unassembled WGS sequence"/>
</dbReference>
<dbReference type="EMBL" id="BMXN01000009">
    <property type="protein sequence ID" value="GGW26992.1"/>
    <property type="molecule type" value="Genomic_DNA"/>
</dbReference>
<dbReference type="InterPro" id="IPR007263">
    <property type="entry name" value="DCC1-like"/>
</dbReference>
<proteinExistence type="predicted"/>
<organism evidence="1 2">
    <name type="scientific">Vreelandella hamiltonii</name>
    <dbReference type="NCBI Taxonomy" id="502829"/>
    <lineage>
        <taxon>Bacteria</taxon>
        <taxon>Pseudomonadati</taxon>
        <taxon>Pseudomonadota</taxon>
        <taxon>Gammaproteobacteria</taxon>
        <taxon>Oceanospirillales</taxon>
        <taxon>Halomonadaceae</taxon>
        <taxon>Vreelandella</taxon>
    </lineage>
</organism>
<dbReference type="PANTHER" id="PTHR33639:SF2">
    <property type="entry name" value="DUF393 DOMAIN-CONTAINING PROTEIN"/>
    <property type="match status" value="1"/>
</dbReference>
<name>A0A8H9LWE7_9GAMM</name>
<comment type="caution">
    <text evidence="1">The sequence shown here is derived from an EMBL/GenBank/DDBJ whole genome shotgun (WGS) entry which is preliminary data.</text>
</comment>
<dbReference type="InterPro" id="IPR052927">
    <property type="entry name" value="DCC_oxidoreductase"/>
</dbReference>
<sequence>MDNRHIVIFDGVCNFCNGAVNFIIKRDPEGVFAFTPMQSELAQELTERFNVPDVGTDTLVLIKEGECYVLSDAALEIAKDLKGPWRLCYSLKGVPRPIRDAAYKLFARHRYRLFGKKDACMVPSAEVRSRFVGGDT</sequence>
<dbReference type="Pfam" id="PF04134">
    <property type="entry name" value="DCC1-like"/>
    <property type="match status" value="1"/>
</dbReference>
<evidence type="ECO:0000313" key="2">
    <source>
        <dbReference type="Proteomes" id="UP000623776"/>
    </source>
</evidence>
<gene>
    <name evidence="1" type="primary">yuxK</name>
    <name evidence="1" type="ORF">GCM10007157_19060</name>
</gene>
<accession>A0A8H9LWE7</accession>
<dbReference type="PANTHER" id="PTHR33639">
    <property type="entry name" value="THIOL-DISULFIDE OXIDOREDUCTASE DCC"/>
    <property type="match status" value="1"/>
</dbReference>
<evidence type="ECO:0008006" key="3">
    <source>
        <dbReference type="Google" id="ProtNLM"/>
    </source>
</evidence>
<dbReference type="AlphaFoldDB" id="A0A8H9LWE7"/>